<dbReference type="OrthoDB" id="809632at2759"/>
<dbReference type="EMBL" id="ML996081">
    <property type="protein sequence ID" value="KAF2157693.1"/>
    <property type="molecule type" value="Genomic_DNA"/>
</dbReference>
<dbReference type="InterPro" id="IPR041694">
    <property type="entry name" value="ADH_N_2"/>
</dbReference>
<dbReference type="SUPFAM" id="SSF51735">
    <property type="entry name" value="NAD(P)-binding Rossmann-fold domains"/>
    <property type="match status" value="1"/>
</dbReference>
<keyword evidence="1" id="KW-0560">Oxidoreductase</keyword>
<dbReference type="SMART" id="SM00829">
    <property type="entry name" value="PKS_ER"/>
    <property type="match status" value="1"/>
</dbReference>
<dbReference type="CDD" id="cd05288">
    <property type="entry name" value="PGDH"/>
    <property type="match status" value="1"/>
</dbReference>
<proteinExistence type="predicted"/>
<dbReference type="PANTHER" id="PTHR43205">
    <property type="entry name" value="PROSTAGLANDIN REDUCTASE"/>
    <property type="match status" value="1"/>
</dbReference>
<gene>
    <name evidence="3" type="ORF">K461DRAFT_273912</name>
</gene>
<dbReference type="Pfam" id="PF00107">
    <property type="entry name" value="ADH_zinc_N"/>
    <property type="match status" value="1"/>
</dbReference>
<feature type="domain" description="Enoyl reductase (ER)" evidence="2">
    <location>
        <begin position="21"/>
        <end position="346"/>
    </location>
</feature>
<name>A0A9P4MLV7_9PEZI</name>
<sequence length="348" mass="37802">MSIPKETKQYLLAEKPTGSVNLTSAFKLVTTPLPELKDNQVLIRTKYLSNDPAQRGWISPQRAPDRLYVPPVEVGEVMRARNICTVVKSTSANFKEGQTVVATSGWTEYAVVDAKECTPLQTVGSLKETHFLGALGATGLTAMYGLDVVETSAKDQVLVVSGAAGATGSMVVQIAKKLLGVKTVIGMAGTDEKCAWVRSLGADICLNYKAKDFKKQLRDATPGPHYVDVYFDNVGGAILDLMLSRMGKHGRVACCGAVSNYDAGDKAEPIRAWGEVISQRIQLKGFIIFDALPRFGEYTQKLIKGYKDGKLSISDENETIVKAKFEDIPKTWLTLFEGANTGKLVTEI</sequence>
<organism evidence="3 4">
    <name type="scientific">Myriangium duriaei CBS 260.36</name>
    <dbReference type="NCBI Taxonomy" id="1168546"/>
    <lineage>
        <taxon>Eukaryota</taxon>
        <taxon>Fungi</taxon>
        <taxon>Dikarya</taxon>
        <taxon>Ascomycota</taxon>
        <taxon>Pezizomycotina</taxon>
        <taxon>Dothideomycetes</taxon>
        <taxon>Dothideomycetidae</taxon>
        <taxon>Myriangiales</taxon>
        <taxon>Myriangiaceae</taxon>
        <taxon>Myriangium</taxon>
    </lineage>
</organism>
<dbReference type="FunFam" id="3.40.50.720:FF:000121">
    <property type="entry name" value="Prostaglandin reductase 2"/>
    <property type="match status" value="1"/>
</dbReference>
<dbReference type="InterPro" id="IPR011032">
    <property type="entry name" value="GroES-like_sf"/>
</dbReference>
<dbReference type="InterPro" id="IPR013149">
    <property type="entry name" value="ADH-like_C"/>
</dbReference>
<accession>A0A9P4MLV7</accession>
<comment type="caution">
    <text evidence="3">The sequence shown here is derived from an EMBL/GenBank/DDBJ whole genome shotgun (WGS) entry which is preliminary data.</text>
</comment>
<evidence type="ECO:0000259" key="2">
    <source>
        <dbReference type="SMART" id="SM00829"/>
    </source>
</evidence>
<protein>
    <submittedName>
        <fullName evidence="3">NAD(P)-binding protein</fullName>
    </submittedName>
</protein>
<dbReference type="Gene3D" id="3.40.50.720">
    <property type="entry name" value="NAD(P)-binding Rossmann-like Domain"/>
    <property type="match status" value="1"/>
</dbReference>
<evidence type="ECO:0000256" key="1">
    <source>
        <dbReference type="ARBA" id="ARBA00023002"/>
    </source>
</evidence>
<dbReference type="InterPro" id="IPR036291">
    <property type="entry name" value="NAD(P)-bd_dom_sf"/>
</dbReference>
<dbReference type="Proteomes" id="UP000799439">
    <property type="component" value="Unassembled WGS sequence"/>
</dbReference>
<dbReference type="Gene3D" id="3.90.180.10">
    <property type="entry name" value="Medium-chain alcohol dehydrogenases, catalytic domain"/>
    <property type="match status" value="1"/>
</dbReference>
<evidence type="ECO:0000313" key="4">
    <source>
        <dbReference type="Proteomes" id="UP000799439"/>
    </source>
</evidence>
<dbReference type="PANTHER" id="PTHR43205:SF19">
    <property type="entry name" value="ENOYL REDUCTASE (ER) DOMAIN-CONTAINING PROTEIN"/>
    <property type="match status" value="1"/>
</dbReference>
<dbReference type="AlphaFoldDB" id="A0A9P4MLV7"/>
<dbReference type="InterPro" id="IPR020843">
    <property type="entry name" value="ER"/>
</dbReference>
<dbReference type="Pfam" id="PF16884">
    <property type="entry name" value="ADH_N_2"/>
    <property type="match status" value="1"/>
</dbReference>
<dbReference type="SUPFAM" id="SSF50129">
    <property type="entry name" value="GroES-like"/>
    <property type="match status" value="1"/>
</dbReference>
<evidence type="ECO:0000313" key="3">
    <source>
        <dbReference type="EMBL" id="KAF2157693.1"/>
    </source>
</evidence>
<dbReference type="GO" id="GO:0016628">
    <property type="term" value="F:oxidoreductase activity, acting on the CH-CH group of donors, NAD or NADP as acceptor"/>
    <property type="evidence" value="ECO:0007669"/>
    <property type="project" value="InterPro"/>
</dbReference>
<reference evidence="3" key="1">
    <citation type="journal article" date="2020" name="Stud. Mycol.">
        <title>101 Dothideomycetes genomes: a test case for predicting lifestyles and emergence of pathogens.</title>
        <authorList>
            <person name="Haridas S."/>
            <person name="Albert R."/>
            <person name="Binder M."/>
            <person name="Bloem J."/>
            <person name="Labutti K."/>
            <person name="Salamov A."/>
            <person name="Andreopoulos B."/>
            <person name="Baker S."/>
            <person name="Barry K."/>
            <person name="Bills G."/>
            <person name="Bluhm B."/>
            <person name="Cannon C."/>
            <person name="Castanera R."/>
            <person name="Culley D."/>
            <person name="Daum C."/>
            <person name="Ezra D."/>
            <person name="Gonzalez J."/>
            <person name="Henrissat B."/>
            <person name="Kuo A."/>
            <person name="Liang C."/>
            <person name="Lipzen A."/>
            <person name="Lutzoni F."/>
            <person name="Magnuson J."/>
            <person name="Mondo S."/>
            <person name="Nolan M."/>
            <person name="Ohm R."/>
            <person name="Pangilinan J."/>
            <person name="Park H.-J."/>
            <person name="Ramirez L."/>
            <person name="Alfaro M."/>
            <person name="Sun H."/>
            <person name="Tritt A."/>
            <person name="Yoshinaga Y."/>
            <person name="Zwiers L.-H."/>
            <person name="Turgeon B."/>
            <person name="Goodwin S."/>
            <person name="Spatafora J."/>
            <person name="Crous P."/>
            <person name="Grigoriev I."/>
        </authorList>
    </citation>
    <scope>NUCLEOTIDE SEQUENCE</scope>
    <source>
        <strain evidence="3">CBS 260.36</strain>
    </source>
</reference>
<keyword evidence="4" id="KW-1185">Reference proteome</keyword>
<dbReference type="InterPro" id="IPR045010">
    <property type="entry name" value="MDR_fam"/>
</dbReference>